<comment type="caution">
    <text evidence="1">The sequence shown here is derived from an EMBL/GenBank/DDBJ whole genome shotgun (WGS) entry which is preliminary data.</text>
</comment>
<evidence type="ECO:0008006" key="3">
    <source>
        <dbReference type="Google" id="ProtNLM"/>
    </source>
</evidence>
<sequence>MELKIDRGTLLAVLECQAIKDVRYYLCGICFLPDGKVAATDGYMLAYGRHENEIENEVILSVGKLPTKNFEYAIFDTEQGIVRLFDTQKKLIGATLCNEIDGKFPSIDKLINETELSINNGVTEISFSLGLLARLEKMAKYLNRKHPYIKIKTTSASGAALCNIYHPVNGAINVLIMPARI</sequence>
<organism evidence="1 2">
    <name type="scientific">Xenorhabdus anantnagensis</name>
    <dbReference type="NCBI Taxonomy" id="3025875"/>
    <lineage>
        <taxon>Bacteria</taxon>
        <taxon>Pseudomonadati</taxon>
        <taxon>Pseudomonadota</taxon>
        <taxon>Gammaproteobacteria</taxon>
        <taxon>Enterobacterales</taxon>
        <taxon>Morganellaceae</taxon>
        <taxon>Xenorhabdus</taxon>
    </lineage>
</organism>
<keyword evidence="2" id="KW-1185">Reference proteome</keyword>
<evidence type="ECO:0000313" key="2">
    <source>
        <dbReference type="Proteomes" id="UP001220225"/>
    </source>
</evidence>
<reference evidence="1 2" key="1">
    <citation type="submission" date="2023-02" db="EMBL/GenBank/DDBJ databases">
        <title>Entomopathogenic bacteria.</title>
        <authorList>
            <person name="Machado R.A."/>
        </authorList>
    </citation>
    <scope>NUCLEOTIDE SEQUENCE [LARGE SCALE GENOMIC DNA]</scope>
    <source>
        <strain evidence="1 2">XENO-2</strain>
    </source>
</reference>
<dbReference type="Gene3D" id="3.10.150.10">
    <property type="entry name" value="DNA Polymerase III, subunit A, domain 2"/>
    <property type="match status" value="1"/>
</dbReference>
<dbReference type="RefSeq" id="WP_273577712.1">
    <property type="nucleotide sequence ID" value="NZ_JAQRFN010000074.1"/>
</dbReference>
<evidence type="ECO:0000313" key="1">
    <source>
        <dbReference type="EMBL" id="MDC9599034.1"/>
    </source>
</evidence>
<name>A0ABT5LX67_9GAMM</name>
<accession>A0ABT5LX67</accession>
<dbReference type="Proteomes" id="UP001220225">
    <property type="component" value="Unassembled WGS sequence"/>
</dbReference>
<proteinExistence type="predicted"/>
<gene>
    <name evidence="1" type="ORF">PSI14_19905</name>
</gene>
<dbReference type="EMBL" id="JAQRFN010000074">
    <property type="protein sequence ID" value="MDC9599034.1"/>
    <property type="molecule type" value="Genomic_DNA"/>
</dbReference>
<protein>
    <recommendedName>
        <fullName evidence="3">DNA polymerase III subunit beta</fullName>
    </recommendedName>
</protein>